<dbReference type="EMBL" id="AAASTI010000009">
    <property type="protein sequence ID" value="EAE5605163.1"/>
    <property type="molecule type" value="Genomic_DNA"/>
</dbReference>
<evidence type="ECO:0000313" key="1">
    <source>
        <dbReference type="EMBL" id="EAE5605163.1"/>
    </source>
</evidence>
<dbReference type="AlphaFoldDB" id="A0AAN2WPX6"/>
<accession>A0AAN2WPX6</accession>
<gene>
    <name evidence="1" type="ORF">E1X78_13715</name>
</gene>
<organism evidence="1 2">
    <name type="scientific">Listeria monocytogenes</name>
    <dbReference type="NCBI Taxonomy" id="1639"/>
    <lineage>
        <taxon>Bacteria</taxon>
        <taxon>Bacillati</taxon>
        <taxon>Bacillota</taxon>
        <taxon>Bacilli</taxon>
        <taxon>Bacillales</taxon>
        <taxon>Listeriaceae</taxon>
        <taxon>Listeria</taxon>
    </lineage>
</organism>
<sequence>MGTQVKSIQVWAYSLRTPLYTGTKYIENFFDSELIEFFLKRLVKLDNASRRMIDDGNQKYIELDILYDNSDDYIEGVFHTATFGTEQEIVDILSGKKVGNKKSGEGIITDVFFQINKRNGLFLIEKDKSHVFSKQIFLKYFNEKKFLLEDFLIEFNKLNSKFKHENTRTLMMDIIKPKDFIEEVKAFARVKEVYVEYPLLENNNNLISQLEEMSKNKGLKDVDTIKISYRTTVRGGSVRSVDKFFDKILEDDKLNIGISGTLPSNRNKTIQKLASRLTQTFDINVSVNSNGLESFEDLSEEMTRINRFEDLVPEINSGNAVKIELEKVGDISYEETEKRA</sequence>
<protein>
    <submittedName>
        <fullName evidence="1">Uncharacterized protein</fullName>
    </submittedName>
</protein>
<evidence type="ECO:0000313" key="2">
    <source>
        <dbReference type="Proteomes" id="UP000332711"/>
    </source>
</evidence>
<reference evidence="1 2" key="1">
    <citation type="submission" date="2019-03" db="EMBL/GenBank/DDBJ databases">
        <authorList>
            <person name="Ashton P.M."/>
            <person name="Dallman T."/>
            <person name="Nair S."/>
            <person name="De Pinna E."/>
            <person name="Peters T."/>
            <person name="Grant K."/>
        </authorList>
    </citation>
    <scope>NUCLEOTIDE SEQUENCE [LARGE SCALE GENOMIC DNA]</scope>
    <source>
        <strain evidence="1">RL15000440</strain>
    </source>
</reference>
<dbReference type="Proteomes" id="UP000332711">
    <property type="component" value="Unassembled WGS sequence"/>
</dbReference>
<proteinExistence type="predicted"/>
<comment type="caution">
    <text evidence="1">The sequence shown here is derived from an EMBL/GenBank/DDBJ whole genome shotgun (WGS) entry which is preliminary data.</text>
</comment>
<name>A0AAN2WPX6_LISMN</name>
<dbReference type="RefSeq" id="WP_014931656.1">
    <property type="nucleotide sequence ID" value="NZ_CP068599.1"/>
</dbReference>